<evidence type="ECO:0000313" key="2">
    <source>
        <dbReference type="Proteomes" id="UP000075243"/>
    </source>
</evidence>
<dbReference type="InterPro" id="IPR043502">
    <property type="entry name" value="DNA/RNA_pol_sf"/>
</dbReference>
<sequence>MREVHSFLGHVGSYKRFIQDFSKIALPLSKLCRKRWILSLTNHARRHSRS</sequence>
<dbReference type="EMBL" id="CM003613">
    <property type="protein sequence ID" value="KYP55252.1"/>
    <property type="molecule type" value="Genomic_DNA"/>
</dbReference>
<keyword evidence="2" id="KW-1185">Reference proteome</keyword>
<dbReference type="SUPFAM" id="SSF56672">
    <property type="entry name" value="DNA/RNA polymerases"/>
    <property type="match status" value="1"/>
</dbReference>
<dbReference type="InterPro" id="IPR043128">
    <property type="entry name" value="Rev_trsase/Diguanyl_cyclase"/>
</dbReference>
<dbReference type="AlphaFoldDB" id="A0A151SKH1"/>
<name>A0A151SKH1_CAJCA</name>
<dbReference type="Gene3D" id="3.30.70.270">
    <property type="match status" value="1"/>
</dbReference>
<gene>
    <name evidence="1" type="ORF">KK1_001459</name>
</gene>
<evidence type="ECO:0000313" key="1">
    <source>
        <dbReference type="EMBL" id="KYP55252.1"/>
    </source>
</evidence>
<dbReference type="Gramene" id="C.cajan_01425.t">
    <property type="protein sequence ID" value="C.cajan_01425.t.cds1"/>
    <property type="gene ID" value="C.cajan_01425"/>
</dbReference>
<proteinExistence type="predicted"/>
<protein>
    <submittedName>
        <fullName evidence="1">Uncharacterized protein</fullName>
    </submittedName>
</protein>
<accession>A0A151SKH1</accession>
<organism evidence="1 2">
    <name type="scientific">Cajanus cajan</name>
    <name type="common">Pigeon pea</name>
    <name type="synonym">Cajanus indicus</name>
    <dbReference type="NCBI Taxonomy" id="3821"/>
    <lineage>
        <taxon>Eukaryota</taxon>
        <taxon>Viridiplantae</taxon>
        <taxon>Streptophyta</taxon>
        <taxon>Embryophyta</taxon>
        <taxon>Tracheophyta</taxon>
        <taxon>Spermatophyta</taxon>
        <taxon>Magnoliopsida</taxon>
        <taxon>eudicotyledons</taxon>
        <taxon>Gunneridae</taxon>
        <taxon>Pentapetalae</taxon>
        <taxon>rosids</taxon>
        <taxon>fabids</taxon>
        <taxon>Fabales</taxon>
        <taxon>Fabaceae</taxon>
        <taxon>Papilionoideae</taxon>
        <taxon>50 kb inversion clade</taxon>
        <taxon>NPAAA clade</taxon>
        <taxon>indigoferoid/millettioid clade</taxon>
        <taxon>Phaseoleae</taxon>
        <taxon>Cajanus</taxon>
    </lineage>
</organism>
<reference evidence="1 2" key="1">
    <citation type="journal article" date="2012" name="Nat. Biotechnol.">
        <title>Draft genome sequence of pigeonpea (Cajanus cajan), an orphan legume crop of resource-poor farmers.</title>
        <authorList>
            <person name="Varshney R.K."/>
            <person name="Chen W."/>
            <person name="Li Y."/>
            <person name="Bharti A.K."/>
            <person name="Saxena R.K."/>
            <person name="Schlueter J.A."/>
            <person name="Donoghue M.T."/>
            <person name="Azam S."/>
            <person name="Fan G."/>
            <person name="Whaley A.M."/>
            <person name="Farmer A.D."/>
            <person name="Sheridan J."/>
            <person name="Iwata A."/>
            <person name="Tuteja R."/>
            <person name="Penmetsa R.V."/>
            <person name="Wu W."/>
            <person name="Upadhyaya H.D."/>
            <person name="Yang S.P."/>
            <person name="Shah T."/>
            <person name="Saxena K.B."/>
            <person name="Michael T."/>
            <person name="McCombie W.R."/>
            <person name="Yang B."/>
            <person name="Zhang G."/>
            <person name="Yang H."/>
            <person name="Wang J."/>
            <person name="Spillane C."/>
            <person name="Cook D.R."/>
            <person name="May G.D."/>
            <person name="Xu X."/>
            <person name="Jackson S.A."/>
        </authorList>
    </citation>
    <scope>NUCLEOTIDE SEQUENCE [LARGE SCALE GENOMIC DNA]</scope>
    <source>
        <strain evidence="2">cv. Asha</strain>
    </source>
</reference>
<dbReference type="Proteomes" id="UP000075243">
    <property type="component" value="Chromosome 11"/>
</dbReference>